<keyword evidence="1" id="KW-0175">Coiled coil</keyword>
<organism evidence="3 4">
    <name type="scientific">Saxibacter everestensis</name>
    <dbReference type="NCBI Taxonomy" id="2909229"/>
    <lineage>
        <taxon>Bacteria</taxon>
        <taxon>Bacillati</taxon>
        <taxon>Actinomycetota</taxon>
        <taxon>Actinomycetes</taxon>
        <taxon>Micrococcales</taxon>
        <taxon>Brevibacteriaceae</taxon>
        <taxon>Saxibacter</taxon>
    </lineage>
</organism>
<dbReference type="Proteomes" id="UP001209083">
    <property type="component" value="Chromosome"/>
</dbReference>
<dbReference type="RefSeq" id="WP_349640649.1">
    <property type="nucleotide sequence ID" value="NZ_CP090958.1"/>
</dbReference>
<protein>
    <submittedName>
        <fullName evidence="3">DUF349 domain-containing protein</fullName>
    </submittedName>
</protein>
<name>A0ABY8R064_9MICO</name>
<dbReference type="InterPro" id="IPR007139">
    <property type="entry name" value="DUF349"/>
</dbReference>
<dbReference type="Pfam" id="PF03993">
    <property type="entry name" value="DUF349"/>
    <property type="match status" value="3"/>
</dbReference>
<evidence type="ECO:0000313" key="4">
    <source>
        <dbReference type="Proteomes" id="UP001209083"/>
    </source>
</evidence>
<sequence>MADNTPPQNAAKPVPKPMPRPTPGPVPSPAAIRPGTPKAPAIGGEDLGKAREFGRVADDNTVFVRTAGGERVVGQYPNASAEEALNYFARKYADLAAQVVLLEQRLAAGAPAHDLRSTVKQLAETLPEAAAVGDLDSLLGRVEAAKARIDELEASQNAAAQDAKAAALAERTALVERAEELAAADPAKVQWKTSSAQMAALFDEWKALQASGPRLARSADAELWGRFRKARSAFDKHRREFFVSLDQRNAEAKKVKQRLVEAAEALQNSTDWAETTHEYRRLMDEWKASPRAGRKDDDALWAKFRGAQDVFFAAREEQNAQLDAEYEKNLEVKEALLERAEALVPVKQLGQAKAELRAIQDEWEEAGKVPRSQMHKVESRLRAVENALSAAEDREWNRSNPEAKARAEGALSQLDDSIAELEANLAKAQDKGDAKAVAAAEEALTARKAWREQVVKAAADFS</sequence>
<reference evidence="3 4" key="1">
    <citation type="submission" date="2023-05" db="EMBL/GenBank/DDBJ databases">
        <title>Lithophilousrod everest ZFBP1038 complete genpme.</title>
        <authorList>
            <person name="Tian M."/>
        </authorList>
    </citation>
    <scope>NUCLEOTIDE SEQUENCE [LARGE SCALE GENOMIC DNA]</scope>
    <source>
        <strain evidence="3 4">ZFBP1038</strain>
    </source>
</reference>
<gene>
    <name evidence="3" type="ORF">LWF01_08800</name>
</gene>
<proteinExistence type="predicted"/>
<evidence type="ECO:0000256" key="2">
    <source>
        <dbReference type="SAM" id="MobiDB-lite"/>
    </source>
</evidence>
<evidence type="ECO:0000256" key="1">
    <source>
        <dbReference type="SAM" id="Coils"/>
    </source>
</evidence>
<evidence type="ECO:0000313" key="3">
    <source>
        <dbReference type="EMBL" id="WGW13826.1"/>
    </source>
</evidence>
<feature type="compositionally biased region" description="Pro residues" evidence="2">
    <location>
        <begin position="14"/>
        <end position="28"/>
    </location>
</feature>
<keyword evidence="4" id="KW-1185">Reference proteome</keyword>
<feature type="coiled-coil region" evidence="1">
    <location>
        <begin position="374"/>
        <end position="431"/>
    </location>
</feature>
<dbReference type="EMBL" id="CP090958">
    <property type="protein sequence ID" value="WGW13826.1"/>
    <property type="molecule type" value="Genomic_DNA"/>
</dbReference>
<feature type="coiled-coil region" evidence="1">
    <location>
        <begin position="135"/>
        <end position="162"/>
    </location>
</feature>
<feature type="region of interest" description="Disordered" evidence="2">
    <location>
        <begin position="1"/>
        <end position="51"/>
    </location>
</feature>
<accession>A0ABY8R064</accession>